<evidence type="ECO:0000313" key="2">
    <source>
        <dbReference type="Proteomes" id="UP000199469"/>
    </source>
</evidence>
<sequence length="1294" mass="150055">MNTAQKAPTLNKFTEELENLLKKRIGGSVNFRGIYYQILYASYLILNELRGTSEKSITMEGIEDIDLNTSQNILNGQLYTQVKSSVNKMDAGSFWDLGVLQNFAETFEINPNSKFKLVYNMEIAKGNLQSLMHKKDLSDFWQTKFITLKYNINYNDLLSNISFEYKTSTELFNDILISLFKDWGINKGTELQFLRSLFYNVFIWSKNRVTVTNTDIIALFQDIKDSYSKAPINNAILNNWIIKVSYDITESHNAEDFYDGKAARPAHIKLGLPVKRKIWQKKVYDSVFESDVTVIRSSSGQGKSTLAWQTGYDQKEKNNYSIYELRSCKDYNEANSIAEFLESRILIGEKPLLIIDGLNTLVESWFEIVSITRDFHVKYLLTTRQEDWFRFGADISRINLTTVDISLSMAEAKEMFEELKRKKKIHPDIQKWQPVWEQIHPKGLLIEYTYLLTRGQMIEERLSAQINYLSNSKSAGAKLEILRMISLADCLNIKLKTTKLLSYVKTEIGFEQDRGELLNELEKEYFLNFDGHFVEGLHPVRSQHLKDLLHKNIPIEESLKNLFKIITDDYKQDFFNNIPFLLDQNYKNEFYETLAEIVSEDSLENIVVAVDGIMHAEPHRYLNENRLEFDEAYNIGGIELFSVASTPFSELNTLEEMSNILGEQGANFKRLADLKKRLPKYQFENSDVVLFANALKLNLQKRTSAIISYKGLGFLVKWFSHLKIAFNIPSINNNISIGELIKMDFSEAKELMSFFKLTDLIGYKDFITKNKETLFSYLKVSTNSIIVEDSGDKINIKYLLFDQDSKHANNLSVSRIEDVFEFFPFYEQYCTEGLMFPFPSEEMTTTVRDDSRKQMTPASIGNSFDIHLNQIWYNEIQKMYLDSSAYSWQERIINIRKLALEWVKIVTRMIDGLLEGNKNKIQKNVTELQHKGELLNNTIKLKKKYPIYKKYNEKNNAVEGEKEIGSWISSLTNINSQIFNIFLPKKEQDRRVALINFKGVYFDLEALQNAFRIIENKTIAYFDSESICLEENIHYERLYASILYYLSQIPLEDKMPVPVGRKAVEEWWMKAKNAKLDDLNHSLTIIEASSDFKFNYPNGIEETDTITYLTIGIIDFDFSDTQSLESLLFSLGILRDLDYQFITIISVKDNIAVSGFRINKELINAYDDLITGAENIDINFPALPVAIEEKIIKYLPGVLLPEKSVNGDLDKKFEILITLWKLSEFKRHLNKNSSIEMKWLKDLNVESEIINSLNSLNISSQSFTKFVERGLEPNHIYEVESITNELYKQITSHA</sequence>
<reference evidence="2" key="1">
    <citation type="submission" date="2016-10" db="EMBL/GenBank/DDBJ databases">
        <authorList>
            <person name="Varghese N."/>
            <person name="Submissions S."/>
        </authorList>
    </citation>
    <scope>NUCLEOTIDE SEQUENCE [LARGE SCALE GENOMIC DNA]</scope>
    <source>
        <strain evidence="2">DSM 17724</strain>
    </source>
</reference>
<evidence type="ECO:0000313" key="1">
    <source>
        <dbReference type="EMBL" id="SEW33509.1"/>
    </source>
</evidence>
<name>A0A1I0R0F1_9FLAO</name>
<keyword evidence="2" id="KW-1185">Reference proteome</keyword>
<dbReference type="RefSeq" id="WP_062671487.1">
    <property type="nucleotide sequence ID" value="NZ_FOIU01000001.1"/>
</dbReference>
<accession>A0A1I0R0F1</accession>
<dbReference type="EMBL" id="FOIU01000001">
    <property type="protein sequence ID" value="SEW33509.1"/>
    <property type="molecule type" value="Genomic_DNA"/>
</dbReference>
<gene>
    <name evidence="1" type="ORF">SAMN05421841_2414</name>
</gene>
<protein>
    <submittedName>
        <fullName evidence="1">Uncharacterized protein</fullName>
    </submittedName>
</protein>
<organism evidence="1 2">
    <name type="scientific">Chryseobacterium wanjuense</name>
    <dbReference type="NCBI Taxonomy" id="356305"/>
    <lineage>
        <taxon>Bacteria</taxon>
        <taxon>Pseudomonadati</taxon>
        <taxon>Bacteroidota</taxon>
        <taxon>Flavobacteriia</taxon>
        <taxon>Flavobacteriales</taxon>
        <taxon>Weeksellaceae</taxon>
        <taxon>Chryseobacterium group</taxon>
        <taxon>Chryseobacterium</taxon>
    </lineage>
</organism>
<proteinExistence type="predicted"/>
<dbReference type="OrthoDB" id="2677960at2"/>
<dbReference type="Proteomes" id="UP000199469">
    <property type="component" value="Unassembled WGS sequence"/>
</dbReference>